<keyword evidence="14" id="KW-0812">Transmembrane</keyword>
<evidence type="ECO:0000256" key="10">
    <source>
        <dbReference type="ARBA" id="ARBA00061949"/>
    </source>
</evidence>
<dbReference type="GO" id="GO:0070761">
    <property type="term" value="C:pre-snoRNP complex"/>
    <property type="evidence" value="ECO:0007669"/>
    <property type="project" value="TreeGrafter"/>
</dbReference>
<dbReference type="CDD" id="cd23023">
    <property type="entry name" value="zf-HIT_BCD1"/>
    <property type="match status" value="1"/>
</dbReference>
<comment type="similarity">
    <text evidence="9">Belongs to the BCD1 family.</text>
</comment>
<evidence type="ECO:0000256" key="8">
    <source>
        <dbReference type="ARBA" id="ARBA00049598"/>
    </source>
</evidence>
<evidence type="ECO:0000313" key="16">
    <source>
        <dbReference type="EMBL" id="GKV30976.1"/>
    </source>
</evidence>
<accession>A0AAV5L156</accession>
<dbReference type="GO" id="GO:0008270">
    <property type="term" value="F:zinc ion binding"/>
    <property type="evidence" value="ECO:0007669"/>
    <property type="project" value="UniProtKB-UniRule"/>
</dbReference>
<keyword evidence="3" id="KW-0597">Phosphoprotein</keyword>
<keyword evidence="4" id="KW-0479">Metal-binding</keyword>
<keyword evidence="14" id="KW-0472">Membrane</keyword>
<dbReference type="AlphaFoldDB" id="A0AAV5L156"/>
<dbReference type="PANTHER" id="PTHR13483">
    <property type="entry name" value="BOX C_D SNORNA PROTEIN 1-RELATED"/>
    <property type="match status" value="1"/>
</dbReference>
<evidence type="ECO:0000256" key="12">
    <source>
        <dbReference type="ARBA" id="ARBA00077531"/>
    </source>
</evidence>
<evidence type="ECO:0000256" key="6">
    <source>
        <dbReference type="ARBA" id="ARBA00022833"/>
    </source>
</evidence>
<keyword evidence="17" id="KW-1185">Reference proteome</keyword>
<dbReference type="SUPFAM" id="SSF144232">
    <property type="entry name" value="HIT/MYND zinc finger-like"/>
    <property type="match status" value="1"/>
</dbReference>
<evidence type="ECO:0000256" key="1">
    <source>
        <dbReference type="ARBA" id="ARBA00022499"/>
    </source>
</evidence>
<evidence type="ECO:0000256" key="5">
    <source>
        <dbReference type="ARBA" id="ARBA00022771"/>
    </source>
</evidence>
<dbReference type="GO" id="GO:0048254">
    <property type="term" value="P:snoRNA localization"/>
    <property type="evidence" value="ECO:0007669"/>
    <property type="project" value="TreeGrafter"/>
</dbReference>
<dbReference type="Gene3D" id="3.30.60.190">
    <property type="match status" value="1"/>
</dbReference>
<organism evidence="16 17">
    <name type="scientific">Rubroshorea leprosula</name>
    <dbReference type="NCBI Taxonomy" id="152421"/>
    <lineage>
        <taxon>Eukaryota</taxon>
        <taxon>Viridiplantae</taxon>
        <taxon>Streptophyta</taxon>
        <taxon>Embryophyta</taxon>
        <taxon>Tracheophyta</taxon>
        <taxon>Spermatophyta</taxon>
        <taxon>Magnoliopsida</taxon>
        <taxon>eudicotyledons</taxon>
        <taxon>Gunneridae</taxon>
        <taxon>Pentapetalae</taxon>
        <taxon>rosids</taxon>
        <taxon>malvids</taxon>
        <taxon>Malvales</taxon>
        <taxon>Dipterocarpaceae</taxon>
        <taxon>Rubroshorea</taxon>
    </lineage>
</organism>
<proteinExistence type="inferred from homology"/>
<keyword evidence="1" id="KW-1017">Isopeptide bond</keyword>
<evidence type="ECO:0000259" key="15">
    <source>
        <dbReference type="PROSITE" id="PS51083"/>
    </source>
</evidence>
<reference evidence="16 17" key="1">
    <citation type="journal article" date="2021" name="Commun. Biol.">
        <title>The genome of Shorea leprosula (Dipterocarpaceae) highlights the ecological relevance of drought in aseasonal tropical rainforests.</title>
        <authorList>
            <person name="Ng K.K.S."/>
            <person name="Kobayashi M.J."/>
            <person name="Fawcett J.A."/>
            <person name="Hatakeyama M."/>
            <person name="Paape T."/>
            <person name="Ng C.H."/>
            <person name="Ang C.C."/>
            <person name="Tnah L.H."/>
            <person name="Lee C.T."/>
            <person name="Nishiyama T."/>
            <person name="Sese J."/>
            <person name="O'Brien M.J."/>
            <person name="Copetti D."/>
            <person name="Mohd Noor M.I."/>
            <person name="Ong R.C."/>
            <person name="Putra M."/>
            <person name="Sireger I.Z."/>
            <person name="Indrioko S."/>
            <person name="Kosugi Y."/>
            <person name="Izuno A."/>
            <person name="Isagi Y."/>
            <person name="Lee S.L."/>
            <person name="Shimizu K.K."/>
        </authorList>
    </citation>
    <scope>NUCLEOTIDE SEQUENCE [LARGE SCALE GENOMIC DNA]</scope>
    <source>
        <strain evidence="16">214</strain>
    </source>
</reference>
<sequence>MEEAEASTNPKPMAKEPAFCEGCKNHPSKYKCPGCSLHSCSLPCVKAHKQRTGCNGKRNMTKFVPLSEFDDNLLVSGALFLKSVFLSFITMHCWTLLSAGIEVPYWNLMVLVIMGFTFSGRARHFRGSICLDWNLVAISPPHSSHFQDDYFLQCDYKFVK</sequence>
<evidence type="ECO:0000256" key="13">
    <source>
        <dbReference type="PROSITE-ProRule" id="PRU00453"/>
    </source>
</evidence>
<dbReference type="EMBL" id="BPVZ01000089">
    <property type="protein sequence ID" value="GKV30976.1"/>
    <property type="molecule type" value="Genomic_DNA"/>
</dbReference>
<dbReference type="GO" id="GO:0000492">
    <property type="term" value="P:box C/D snoRNP assembly"/>
    <property type="evidence" value="ECO:0007669"/>
    <property type="project" value="TreeGrafter"/>
</dbReference>
<dbReference type="InterPro" id="IPR007529">
    <property type="entry name" value="Znf_HIT"/>
</dbReference>
<comment type="caution">
    <text evidence="16">The sequence shown here is derived from an EMBL/GenBank/DDBJ whole genome shotgun (WGS) entry which is preliminary data.</text>
</comment>
<evidence type="ECO:0000256" key="4">
    <source>
        <dbReference type="ARBA" id="ARBA00022723"/>
    </source>
</evidence>
<dbReference type="InterPro" id="IPR051639">
    <property type="entry name" value="BCD1"/>
</dbReference>
<dbReference type="PANTHER" id="PTHR13483:SF3">
    <property type="entry name" value="BOX C_D SNORNA PROTEIN 1"/>
    <property type="match status" value="1"/>
</dbReference>
<dbReference type="Proteomes" id="UP001054252">
    <property type="component" value="Unassembled WGS sequence"/>
</dbReference>
<feature type="domain" description="HIT-type" evidence="15">
    <location>
        <begin position="20"/>
        <end position="54"/>
    </location>
</feature>
<comment type="function">
    <text evidence="8">Required for box C/D snoRNAs accumulation involved in snoRNA processing, snoRNA transport to the nucleolus and ribosome biogenesis.</text>
</comment>
<evidence type="ECO:0000313" key="17">
    <source>
        <dbReference type="Proteomes" id="UP001054252"/>
    </source>
</evidence>
<dbReference type="Pfam" id="PF04438">
    <property type="entry name" value="zf-HIT"/>
    <property type="match status" value="1"/>
</dbReference>
<protein>
    <recommendedName>
        <fullName evidence="11">Box C/D snoRNA protein 1</fullName>
    </recommendedName>
    <alternativeName>
        <fullName evidence="12">Zinc finger HIT domain-containing protein 6</fullName>
    </alternativeName>
</protein>
<evidence type="ECO:0000256" key="11">
    <source>
        <dbReference type="ARBA" id="ARBA00068630"/>
    </source>
</evidence>
<evidence type="ECO:0000256" key="9">
    <source>
        <dbReference type="ARBA" id="ARBA00049654"/>
    </source>
</evidence>
<comment type="subunit">
    <text evidence="10">Interacts with FBL, SNU13, NOP58, NUFIP1, RUVBL1, RUVBL2 and TAF9. Interacts (via HIT-type zinc finger) with the RUVBL1/RUVBL2 complex in the presence of ADP.</text>
</comment>
<dbReference type="GO" id="GO:0005634">
    <property type="term" value="C:nucleus"/>
    <property type="evidence" value="ECO:0007669"/>
    <property type="project" value="TreeGrafter"/>
</dbReference>
<evidence type="ECO:0000256" key="3">
    <source>
        <dbReference type="ARBA" id="ARBA00022553"/>
    </source>
</evidence>
<dbReference type="PROSITE" id="PS51083">
    <property type="entry name" value="ZF_HIT"/>
    <property type="match status" value="1"/>
</dbReference>
<name>A0AAV5L156_9ROSI</name>
<dbReference type="FunFam" id="3.30.60.190:FF:000001">
    <property type="entry name" value="box C/D snoRNA protein 1"/>
    <property type="match status" value="1"/>
</dbReference>
<dbReference type="GO" id="GO:0000463">
    <property type="term" value="P:maturation of LSU-rRNA from tricistronic rRNA transcript (SSU-rRNA, 5.8S rRNA, LSU-rRNA)"/>
    <property type="evidence" value="ECO:0007669"/>
    <property type="project" value="TreeGrafter"/>
</dbReference>
<keyword evidence="6" id="KW-0862">Zinc</keyword>
<keyword evidence="7" id="KW-0832">Ubl conjugation</keyword>
<keyword evidence="14" id="KW-1133">Transmembrane helix</keyword>
<evidence type="ECO:0000256" key="7">
    <source>
        <dbReference type="ARBA" id="ARBA00022843"/>
    </source>
</evidence>
<evidence type="ECO:0000256" key="14">
    <source>
        <dbReference type="SAM" id="Phobius"/>
    </source>
</evidence>
<feature type="transmembrane region" description="Helical" evidence="14">
    <location>
        <begin position="103"/>
        <end position="119"/>
    </location>
</feature>
<gene>
    <name evidence="16" type="ORF">SLEP1_g39729</name>
</gene>
<keyword evidence="5 13" id="KW-0863">Zinc-finger</keyword>
<evidence type="ECO:0000256" key="2">
    <source>
        <dbReference type="ARBA" id="ARBA00022517"/>
    </source>
</evidence>
<keyword evidence="2" id="KW-0690">Ribosome biogenesis</keyword>